<evidence type="ECO:0000256" key="6">
    <source>
        <dbReference type="ARBA" id="ARBA00022679"/>
    </source>
</evidence>
<keyword evidence="12" id="KW-1208">Phospholipid metabolism</keyword>
<dbReference type="EMBL" id="BMOS01000002">
    <property type="protein sequence ID" value="GGN50796.1"/>
    <property type="molecule type" value="Genomic_DNA"/>
</dbReference>
<evidence type="ECO:0000256" key="3">
    <source>
        <dbReference type="ARBA" id="ARBA00005189"/>
    </source>
</evidence>
<keyword evidence="5" id="KW-0444">Lipid biosynthesis</keyword>
<evidence type="ECO:0000256" key="9">
    <source>
        <dbReference type="ARBA" id="ARBA00023098"/>
    </source>
</evidence>
<keyword evidence="10 15" id="KW-0472">Membrane</keyword>
<protein>
    <recommendedName>
        <fullName evidence="13">Phosphatidylglycerophosphate synthase</fullName>
    </recommendedName>
</protein>
<evidence type="ECO:0000256" key="4">
    <source>
        <dbReference type="ARBA" id="ARBA00010441"/>
    </source>
</evidence>
<reference evidence="16" key="2">
    <citation type="submission" date="2020-09" db="EMBL/GenBank/DDBJ databases">
        <authorList>
            <person name="Sun Q."/>
            <person name="Ohkuma M."/>
        </authorList>
    </citation>
    <scope>NUCLEOTIDE SEQUENCE</scope>
    <source>
        <strain evidence="16">JCM 17251</strain>
    </source>
</reference>
<dbReference type="InterPro" id="IPR000462">
    <property type="entry name" value="CDP-OH_P_trans"/>
</dbReference>
<dbReference type="PIRSF" id="PIRSF000847">
    <property type="entry name" value="Phos_ph_gly_syn"/>
    <property type="match status" value="1"/>
</dbReference>
<evidence type="ECO:0000256" key="8">
    <source>
        <dbReference type="ARBA" id="ARBA00022989"/>
    </source>
</evidence>
<dbReference type="Pfam" id="PF01066">
    <property type="entry name" value="CDP-OH_P_transf"/>
    <property type="match status" value="1"/>
</dbReference>
<dbReference type="PROSITE" id="PS00379">
    <property type="entry name" value="CDP_ALCOHOL_P_TRANSF"/>
    <property type="match status" value="1"/>
</dbReference>
<gene>
    <name evidence="16" type="primary">pgsA</name>
    <name evidence="16" type="ORF">GCM10007971_04800</name>
</gene>
<comment type="subcellular location">
    <subcellularLocation>
        <location evidence="2">Membrane</location>
        <topology evidence="2">Multi-pass membrane protein</topology>
    </subcellularLocation>
</comment>
<feature type="transmembrane region" description="Helical" evidence="15">
    <location>
        <begin position="129"/>
        <end position="148"/>
    </location>
</feature>
<evidence type="ECO:0000256" key="11">
    <source>
        <dbReference type="ARBA" id="ARBA00023209"/>
    </source>
</evidence>
<evidence type="ECO:0000256" key="5">
    <source>
        <dbReference type="ARBA" id="ARBA00022516"/>
    </source>
</evidence>
<feature type="transmembrane region" description="Helical" evidence="15">
    <location>
        <begin position="39"/>
        <end position="60"/>
    </location>
</feature>
<keyword evidence="6 14" id="KW-0808">Transferase</keyword>
<dbReference type="RefSeq" id="WP_156856217.1">
    <property type="nucleotide sequence ID" value="NZ_BMOS01000002.1"/>
</dbReference>
<reference evidence="16" key="1">
    <citation type="journal article" date="2014" name="Int. J. Syst. Evol. Microbiol.">
        <title>Complete genome sequence of Corynebacterium casei LMG S-19264T (=DSM 44701T), isolated from a smear-ripened cheese.</title>
        <authorList>
            <consortium name="US DOE Joint Genome Institute (JGI-PGF)"/>
            <person name="Walter F."/>
            <person name="Albersmeier A."/>
            <person name="Kalinowski J."/>
            <person name="Ruckert C."/>
        </authorList>
    </citation>
    <scope>NUCLEOTIDE SEQUENCE</scope>
    <source>
        <strain evidence="16">JCM 17251</strain>
    </source>
</reference>
<evidence type="ECO:0000256" key="7">
    <source>
        <dbReference type="ARBA" id="ARBA00022692"/>
    </source>
</evidence>
<dbReference type="Proteomes" id="UP000624041">
    <property type="component" value="Unassembled WGS sequence"/>
</dbReference>
<evidence type="ECO:0000256" key="13">
    <source>
        <dbReference type="ARBA" id="ARBA00033018"/>
    </source>
</evidence>
<evidence type="ECO:0000256" key="14">
    <source>
        <dbReference type="RuleBase" id="RU003750"/>
    </source>
</evidence>
<dbReference type="GO" id="GO:0008444">
    <property type="term" value="F:CDP-diacylglycerol-glycerol-3-phosphate 3-phosphatidyltransferase activity"/>
    <property type="evidence" value="ECO:0007669"/>
    <property type="project" value="InterPro"/>
</dbReference>
<dbReference type="AlphaFoldDB" id="A0A918CZ54"/>
<evidence type="ECO:0000313" key="17">
    <source>
        <dbReference type="Proteomes" id="UP000624041"/>
    </source>
</evidence>
<dbReference type="Gene3D" id="1.20.120.1760">
    <property type="match status" value="1"/>
</dbReference>
<dbReference type="GO" id="GO:0016020">
    <property type="term" value="C:membrane"/>
    <property type="evidence" value="ECO:0007669"/>
    <property type="project" value="UniProtKB-SubCell"/>
</dbReference>
<sequence>MKLTTREVLSIPNILSYIRILLIPVFVYLFIHATDTSDYYLIGIIILLSGVTDALDGWIARTFNQITELGKIVDPIADKLTQTAIVACLLFRYPYMWILFILFVLKELFMGINGLILLKRGKKLDGAKWFGKVSTAVFYLAMGILITFPSLDTYFIAFLMIVTGIFLSISFLMYIPEFLRLYEKREDAVR</sequence>
<organism evidence="16 17">
    <name type="scientific">Oceanobacillus indicireducens</name>
    <dbReference type="NCBI Taxonomy" id="1004261"/>
    <lineage>
        <taxon>Bacteria</taxon>
        <taxon>Bacillati</taxon>
        <taxon>Bacillota</taxon>
        <taxon>Bacilli</taxon>
        <taxon>Bacillales</taxon>
        <taxon>Bacillaceae</taxon>
        <taxon>Oceanobacillus</taxon>
    </lineage>
</organism>
<evidence type="ECO:0000256" key="2">
    <source>
        <dbReference type="ARBA" id="ARBA00004141"/>
    </source>
</evidence>
<keyword evidence="7 15" id="KW-0812">Transmembrane</keyword>
<comment type="pathway">
    <text evidence="3">Lipid metabolism.</text>
</comment>
<dbReference type="InterPro" id="IPR048254">
    <property type="entry name" value="CDP_ALCOHOL_P_TRANSF_CS"/>
</dbReference>
<feature type="transmembrane region" description="Helical" evidence="15">
    <location>
        <begin position="14"/>
        <end position="32"/>
    </location>
</feature>
<feature type="transmembrane region" description="Helical" evidence="15">
    <location>
        <begin position="95"/>
        <end position="117"/>
    </location>
</feature>
<evidence type="ECO:0000256" key="12">
    <source>
        <dbReference type="ARBA" id="ARBA00023264"/>
    </source>
</evidence>
<evidence type="ECO:0000313" key="16">
    <source>
        <dbReference type="EMBL" id="GGN50796.1"/>
    </source>
</evidence>
<comment type="function">
    <text evidence="1">This protein catalyzes the committed step to the synthesis of the acidic phospholipids.</text>
</comment>
<dbReference type="InterPro" id="IPR050324">
    <property type="entry name" value="CDP-alcohol_PTase-I"/>
</dbReference>
<comment type="similarity">
    <text evidence="4 14">Belongs to the CDP-alcohol phosphatidyltransferase class-I family.</text>
</comment>
<dbReference type="PANTHER" id="PTHR14269">
    <property type="entry name" value="CDP-DIACYLGLYCEROL--GLYCEROL-3-PHOSPHATE 3-PHOSPHATIDYLTRANSFERASE-RELATED"/>
    <property type="match status" value="1"/>
</dbReference>
<comment type="caution">
    <text evidence="16">The sequence shown here is derived from an EMBL/GenBank/DDBJ whole genome shotgun (WGS) entry which is preliminary data.</text>
</comment>
<evidence type="ECO:0000256" key="15">
    <source>
        <dbReference type="SAM" id="Phobius"/>
    </source>
</evidence>
<evidence type="ECO:0000256" key="10">
    <source>
        <dbReference type="ARBA" id="ARBA00023136"/>
    </source>
</evidence>
<keyword evidence="11" id="KW-0594">Phospholipid biosynthesis</keyword>
<feature type="transmembrane region" description="Helical" evidence="15">
    <location>
        <begin position="154"/>
        <end position="175"/>
    </location>
</feature>
<dbReference type="InterPro" id="IPR004570">
    <property type="entry name" value="Phosphatidylglycerol_P_synth"/>
</dbReference>
<proteinExistence type="inferred from homology"/>
<keyword evidence="9" id="KW-0443">Lipid metabolism</keyword>
<evidence type="ECO:0000256" key="1">
    <source>
        <dbReference type="ARBA" id="ARBA00003973"/>
    </source>
</evidence>
<name>A0A918CZ54_9BACI</name>
<accession>A0A918CZ54</accession>
<keyword evidence="8 15" id="KW-1133">Transmembrane helix</keyword>
<dbReference type="GO" id="GO:0046474">
    <property type="term" value="P:glycerophospholipid biosynthetic process"/>
    <property type="evidence" value="ECO:0007669"/>
    <property type="project" value="TreeGrafter"/>
</dbReference>
<dbReference type="PANTHER" id="PTHR14269:SF11">
    <property type="entry name" value="CDP-DIACYLGLYCEROL--GLYCEROL-3-PHOSPHATE 3-PHOSPHATIDYLTRANSFERASE"/>
    <property type="match status" value="1"/>
</dbReference>
<keyword evidence="17" id="KW-1185">Reference proteome</keyword>
<dbReference type="InterPro" id="IPR043130">
    <property type="entry name" value="CDP-OH_PTrfase_TM_dom"/>
</dbReference>